<keyword evidence="1" id="KW-1133">Transmembrane helix</keyword>
<evidence type="ECO:0000256" key="1">
    <source>
        <dbReference type="SAM" id="Phobius"/>
    </source>
</evidence>
<organism evidence="2 3">
    <name type="scientific">Pararhizobium antarcticum</name>
    <dbReference type="NCBI Taxonomy" id="1798805"/>
    <lineage>
        <taxon>Bacteria</taxon>
        <taxon>Pseudomonadati</taxon>
        <taxon>Pseudomonadota</taxon>
        <taxon>Alphaproteobacteria</taxon>
        <taxon>Hyphomicrobiales</taxon>
        <taxon>Rhizobiaceae</taxon>
        <taxon>Rhizobium/Agrobacterium group</taxon>
        <taxon>Pararhizobium</taxon>
    </lineage>
</organism>
<protein>
    <submittedName>
        <fullName evidence="2">Uncharacterized protein</fullName>
    </submittedName>
</protein>
<accession>A0A657LXZ4</accession>
<dbReference type="AlphaFoldDB" id="A0A657LXZ4"/>
<keyword evidence="3" id="KW-1185">Reference proteome</keyword>
<gene>
    <name evidence="2" type="ORF">AX760_09255</name>
</gene>
<proteinExistence type="predicted"/>
<sequence>METTTTDGKGDVRMDLNGNSLKNGQAGRHFAVLWILFAALAMQFVLSAQAFSAWSSATRNAGSFSVPEGAPSDQTLSRQAMRSAPVADLRFAADRPDGKPFPGGTGPFVLPVAAYTLPVLHAHPVVTPFGLSVQANAVGHHTRVRAPPAVSA</sequence>
<dbReference type="EMBL" id="LSRP01000002">
    <property type="protein sequence ID" value="OJG01007.1"/>
    <property type="molecule type" value="Genomic_DNA"/>
</dbReference>
<evidence type="ECO:0000313" key="2">
    <source>
        <dbReference type="EMBL" id="OJG01007.1"/>
    </source>
</evidence>
<reference evidence="2 3" key="1">
    <citation type="submission" date="2016-02" db="EMBL/GenBank/DDBJ databases">
        <title>Genome sequencing of a beta-galactosidase producing bacteria Rhizobium sp. 59.</title>
        <authorList>
            <person name="Wang D."/>
            <person name="Kot W."/>
            <person name="Qin Y."/>
            <person name="Hansen L."/>
            <person name="Naqvi K."/>
            <person name="Rensing C."/>
        </authorList>
    </citation>
    <scope>NUCLEOTIDE SEQUENCE [LARGE SCALE GENOMIC DNA]</scope>
    <source>
        <strain evidence="2 3">59</strain>
    </source>
</reference>
<dbReference type="OrthoDB" id="8369032at2"/>
<keyword evidence="1" id="KW-0472">Membrane</keyword>
<name>A0A657LXZ4_9HYPH</name>
<evidence type="ECO:0000313" key="3">
    <source>
        <dbReference type="Proteomes" id="UP000182661"/>
    </source>
</evidence>
<comment type="caution">
    <text evidence="2">The sequence shown here is derived from an EMBL/GenBank/DDBJ whole genome shotgun (WGS) entry which is preliminary data.</text>
</comment>
<feature type="transmembrane region" description="Helical" evidence="1">
    <location>
        <begin position="31"/>
        <end position="54"/>
    </location>
</feature>
<keyword evidence="1" id="KW-0812">Transmembrane</keyword>
<dbReference type="Proteomes" id="UP000182661">
    <property type="component" value="Unassembled WGS sequence"/>
</dbReference>
<dbReference type="RefSeq" id="WP_071831103.1">
    <property type="nucleotide sequence ID" value="NZ_LSRP01000002.1"/>
</dbReference>